<sequence>MKEWKTVARLLKRRCNCTAPSTVGKGKGHLPAKRCQRLTCQAPLVDPCRRQLAIPYKPTSRKTIQSAKMNGKGRRTVGQQMSSSSRPDSEQRFQRLRKPALTTDNVQCNNAPLCKGQGNNWFRYDGRSLPTDGHQLMFDPAVGHLPALKVNWCPAPLLTMGVVRLDGKFPLDGAMLENSSISLTLSAPANSALGHALTVDYLQATCTLDQ</sequence>
<gene>
    <name evidence="2" type="ORF">T4E_2621</name>
</gene>
<feature type="compositionally biased region" description="Polar residues" evidence="1">
    <location>
        <begin position="77"/>
        <end position="86"/>
    </location>
</feature>
<dbReference type="EMBL" id="JYDU01000003">
    <property type="protein sequence ID" value="KRY01476.1"/>
    <property type="molecule type" value="Genomic_DNA"/>
</dbReference>
<name>A0A0V0YMA3_TRIPS</name>
<evidence type="ECO:0000313" key="2">
    <source>
        <dbReference type="EMBL" id="KRY01476.1"/>
    </source>
</evidence>
<organism evidence="2 3">
    <name type="scientific">Trichinella pseudospiralis</name>
    <name type="common">Parasitic roundworm</name>
    <dbReference type="NCBI Taxonomy" id="6337"/>
    <lineage>
        <taxon>Eukaryota</taxon>
        <taxon>Metazoa</taxon>
        <taxon>Ecdysozoa</taxon>
        <taxon>Nematoda</taxon>
        <taxon>Enoplea</taxon>
        <taxon>Dorylaimia</taxon>
        <taxon>Trichinellida</taxon>
        <taxon>Trichinellidae</taxon>
        <taxon>Trichinella</taxon>
    </lineage>
</organism>
<evidence type="ECO:0000313" key="3">
    <source>
        <dbReference type="Proteomes" id="UP000054815"/>
    </source>
</evidence>
<comment type="caution">
    <text evidence="2">The sequence shown here is derived from an EMBL/GenBank/DDBJ whole genome shotgun (WGS) entry which is preliminary data.</text>
</comment>
<feature type="region of interest" description="Disordered" evidence="1">
    <location>
        <begin position="65"/>
        <end position="93"/>
    </location>
</feature>
<reference evidence="2 3" key="1">
    <citation type="submission" date="2015-01" db="EMBL/GenBank/DDBJ databases">
        <title>Evolution of Trichinella species and genotypes.</title>
        <authorList>
            <person name="Korhonen P.K."/>
            <person name="Edoardo P."/>
            <person name="Giuseppe L.R."/>
            <person name="Gasser R.B."/>
        </authorList>
    </citation>
    <scope>NUCLEOTIDE SEQUENCE [LARGE SCALE GENOMIC DNA]</scope>
    <source>
        <strain evidence="2">ISS141</strain>
    </source>
</reference>
<accession>A0A0V0YMA3</accession>
<protein>
    <submittedName>
        <fullName evidence="2">Uncharacterized protein</fullName>
    </submittedName>
</protein>
<evidence type="ECO:0000256" key="1">
    <source>
        <dbReference type="SAM" id="MobiDB-lite"/>
    </source>
</evidence>
<dbReference type="AlphaFoldDB" id="A0A0V0YMA3"/>
<dbReference type="Proteomes" id="UP000054815">
    <property type="component" value="Unassembled WGS sequence"/>
</dbReference>
<proteinExistence type="predicted"/>